<gene>
    <name evidence="3" type="ORF">E0W60_34370</name>
</gene>
<dbReference type="EMBL" id="CP038638">
    <property type="protein sequence ID" value="QBY56144.1"/>
    <property type="molecule type" value="Genomic_DNA"/>
</dbReference>
<dbReference type="AlphaFoldDB" id="A0A4P7LIU7"/>
<dbReference type="KEGG" id="cox:E0W60_34370"/>
<organism evidence="3 4">
    <name type="scientific">Cupriavidus oxalaticus</name>
    <dbReference type="NCBI Taxonomy" id="96344"/>
    <lineage>
        <taxon>Bacteria</taxon>
        <taxon>Pseudomonadati</taxon>
        <taxon>Pseudomonadota</taxon>
        <taxon>Betaproteobacteria</taxon>
        <taxon>Burkholderiales</taxon>
        <taxon>Burkholderiaceae</taxon>
        <taxon>Cupriavidus</taxon>
    </lineage>
</organism>
<evidence type="ECO:0000313" key="4">
    <source>
        <dbReference type="Proteomes" id="UP000295294"/>
    </source>
</evidence>
<dbReference type="InterPro" id="IPR024455">
    <property type="entry name" value="Phage_capsid"/>
</dbReference>
<accession>A0A4P7LIU7</accession>
<proteinExistence type="predicted"/>
<sequence>MKDLMTLLQERAGVQAAVAALAAKETGGAALSAEEVVEFTKLSAQFDDLSAQIDRIQAAERMAATVAKPVTGALPAQPKQAARQPGESLGIIVRSLVSSGGDPRAAAHYAETQCHAPDIAAALNTGTGSAGGFIVPPGYVPEVVELLRPASVVRKLGARPIPMPAGTLTMSRHTAGSTASYVTEGTDIAVSQPAFGPLTLSKKKLVAMVPVSNDLIRFSSPDANGLVRDDIVQGIGTREDQAFIRDDGTSNTPTGLRYQAAGGALIPANATVNVQNVKNDLGKAELSLLNGNVKMIKPGWIMSPRTLVFLQNLVDGNGNHVFPEIAAGQLRNKPYAVTTSIPDNLGAGGDESEIYLVDFNDAIIGEATGLIIDISKEGAYMSGGNLVSAFSRDETLVRAITEHDFGLRHIPSVAVLTAVKWKP</sequence>
<evidence type="ECO:0000313" key="3">
    <source>
        <dbReference type="EMBL" id="QBY56144.1"/>
    </source>
</evidence>
<geneLocation type="plasmid" evidence="3">
    <name>unnamed3</name>
</geneLocation>
<protein>
    <submittedName>
        <fullName evidence="3">Phage major capsid protein</fullName>
    </submittedName>
</protein>
<dbReference type="RefSeq" id="WP_135707309.1">
    <property type="nucleotide sequence ID" value="NZ_CP038638.1"/>
</dbReference>
<dbReference type="OrthoDB" id="6982310at2"/>
<dbReference type="InterPro" id="IPR054612">
    <property type="entry name" value="Phage_capsid-like_C"/>
</dbReference>
<feature type="domain" description="Phage capsid-like C-terminal" evidence="2">
    <location>
        <begin position="131"/>
        <end position="416"/>
    </location>
</feature>
<dbReference type="Gene3D" id="3.30.2400.10">
    <property type="entry name" value="Major capsid protein gp5"/>
    <property type="match status" value="1"/>
</dbReference>
<dbReference type="SUPFAM" id="SSF56563">
    <property type="entry name" value="Major capsid protein gp5"/>
    <property type="match status" value="1"/>
</dbReference>
<evidence type="ECO:0000259" key="2">
    <source>
        <dbReference type="Pfam" id="PF05065"/>
    </source>
</evidence>
<dbReference type="Proteomes" id="UP000295294">
    <property type="component" value="Plasmid unnamed3"/>
</dbReference>
<name>A0A4P7LIU7_9BURK</name>
<dbReference type="NCBIfam" id="TIGR01554">
    <property type="entry name" value="major_cap_HK97"/>
    <property type="match status" value="1"/>
</dbReference>
<keyword evidence="3" id="KW-0614">Plasmid</keyword>
<evidence type="ECO:0000256" key="1">
    <source>
        <dbReference type="ARBA" id="ARBA00004328"/>
    </source>
</evidence>
<reference evidence="3 4" key="1">
    <citation type="submission" date="2019-03" db="EMBL/GenBank/DDBJ databases">
        <title>Efficiently degradation of phenoxyalkanoic acid herbicides by Cupriavidus oxalaticus strain X32.</title>
        <authorList>
            <person name="Sheng X."/>
        </authorList>
    </citation>
    <scope>NUCLEOTIDE SEQUENCE [LARGE SCALE GENOMIC DNA]</scope>
    <source>
        <strain evidence="3 4">X32</strain>
        <plasmid evidence="3 4">unnamed3</plasmid>
    </source>
</reference>
<comment type="subcellular location">
    <subcellularLocation>
        <location evidence="1">Virion</location>
    </subcellularLocation>
</comment>
<dbReference type="Pfam" id="PF05065">
    <property type="entry name" value="Phage_capsid"/>
    <property type="match status" value="1"/>
</dbReference>